<dbReference type="InterPro" id="IPR051560">
    <property type="entry name" value="MAM_domain-containing"/>
</dbReference>
<organism evidence="2 3">
    <name type="scientific">Nematostella vectensis</name>
    <name type="common">Starlet sea anemone</name>
    <dbReference type="NCBI Taxonomy" id="45351"/>
    <lineage>
        <taxon>Eukaryota</taxon>
        <taxon>Metazoa</taxon>
        <taxon>Cnidaria</taxon>
        <taxon>Anthozoa</taxon>
        <taxon>Hexacorallia</taxon>
        <taxon>Actiniaria</taxon>
        <taxon>Edwardsiidae</taxon>
        <taxon>Nematostella</taxon>
    </lineage>
</organism>
<feature type="non-terminal residue" evidence="2">
    <location>
        <position position="1"/>
    </location>
</feature>
<accession>A7RSL6</accession>
<dbReference type="InterPro" id="IPR013320">
    <property type="entry name" value="ConA-like_dom_sf"/>
</dbReference>
<reference evidence="2 3" key="1">
    <citation type="journal article" date="2007" name="Science">
        <title>Sea anemone genome reveals ancestral eumetazoan gene repertoire and genomic organization.</title>
        <authorList>
            <person name="Putnam N.H."/>
            <person name="Srivastava M."/>
            <person name="Hellsten U."/>
            <person name="Dirks B."/>
            <person name="Chapman J."/>
            <person name="Salamov A."/>
            <person name="Terry A."/>
            <person name="Shapiro H."/>
            <person name="Lindquist E."/>
            <person name="Kapitonov V.V."/>
            <person name="Jurka J."/>
            <person name="Genikhovich G."/>
            <person name="Grigoriev I.V."/>
            <person name="Lucas S.M."/>
            <person name="Steele R.E."/>
            <person name="Finnerty J.R."/>
            <person name="Technau U."/>
            <person name="Martindale M.Q."/>
            <person name="Rokhsar D.S."/>
        </authorList>
    </citation>
    <scope>NUCLEOTIDE SEQUENCE [LARGE SCALE GENOMIC DNA]</scope>
    <source>
        <strain evidence="3">CH2 X CH6</strain>
    </source>
</reference>
<feature type="non-terminal residue" evidence="2">
    <location>
        <position position="74"/>
    </location>
</feature>
<dbReference type="InParanoid" id="A7RSL6"/>
<dbReference type="PROSITE" id="PS00740">
    <property type="entry name" value="MAM_1"/>
    <property type="match status" value="1"/>
</dbReference>
<dbReference type="PROSITE" id="PS50060">
    <property type="entry name" value="MAM_2"/>
    <property type="match status" value="1"/>
</dbReference>
<dbReference type="SUPFAM" id="SSF49899">
    <property type="entry name" value="Concanavalin A-like lectins/glucanases"/>
    <property type="match status" value="1"/>
</dbReference>
<dbReference type="HOGENOM" id="CLU_2694962_0_0_1"/>
<keyword evidence="3" id="KW-1185">Reference proteome</keyword>
<sequence length="74" mass="8388">CNWTNEQRTDDFDWLREKGSSPSLFTGPSADHTSGSFVYIEASREASGSKAWLSSDWMNPGSAVCIQFWYHMYG</sequence>
<feature type="domain" description="MAM" evidence="1">
    <location>
        <begin position="1"/>
        <end position="74"/>
    </location>
</feature>
<dbReference type="Pfam" id="PF00629">
    <property type="entry name" value="MAM"/>
    <property type="match status" value="1"/>
</dbReference>
<dbReference type="Proteomes" id="UP000001593">
    <property type="component" value="Unassembled WGS sequence"/>
</dbReference>
<proteinExistence type="predicted"/>
<dbReference type="Gene3D" id="2.60.120.200">
    <property type="match status" value="1"/>
</dbReference>
<gene>
    <name evidence="2" type="ORF">NEMVEDRAFT_v1g65317</name>
</gene>
<dbReference type="InterPro" id="IPR000998">
    <property type="entry name" value="MAM_dom"/>
</dbReference>
<dbReference type="PANTHER" id="PTHR23282:SF101">
    <property type="entry name" value="MAM DOMAIN-CONTAINING PROTEIN"/>
    <property type="match status" value="1"/>
</dbReference>
<dbReference type="PANTHER" id="PTHR23282">
    <property type="entry name" value="APICAL ENDOSOMAL GLYCOPROTEIN PRECURSOR"/>
    <property type="match status" value="1"/>
</dbReference>
<dbReference type="EMBL" id="DS469534">
    <property type="protein sequence ID" value="EDO45587.1"/>
    <property type="molecule type" value="Genomic_DNA"/>
</dbReference>
<dbReference type="AlphaFoldDB" id="A7RSL6"/>
<evidence type="ECO:0000313" key="3">
    <source>
        <dbReference type="Proteomes" id="UP000001593"/>
    </source>
</evidence>
<evidence type="ECO:0000313" key="2">
    <source>
        <dbReference type="EMBL" id="EDO45587.1"/>
    </source>
</evidence>
<name>A7RSL6_NEMVE</name>
<evidence type="ECO:0000259" key="1">
    <source>
        <dbReference type="PROSITE" id="PS50060"/>
    </source>
</evidence>
<protein>
    <recommendedName>
        <fullName evidence="1">MAM domain-containing protein</fullName>
    </recommendedName>
</protein>
<dbReference type="GO" id="GO:0016020">
    <property type="term" value="C:membrane"/>
    <property type="evidence" value="ECO:0007669"/>
    <property type="project" value="InterPro"/>
</dbReference>